<dbReference type="PANTHER" id="PTHR46268:SF6">
    <property type="entry name" value="UNIVERSAL STRESS PROTEIN UP12"/>
    <property type="match status" value="1"/>
</dbReference>
<comment type="similarity">
    <text evidence="1">Belongs to the universal stress protein A family.</text>
</comment>
<dbReference type="Pfam" id="PF00582">
    <property type="entry name" value="Usp"/>
    <property type="match status" value="2"/>
</dbReference>
<proteinExistence type="inferred from homology"/>
<evidence type="ECO:0000256" key="1">
    <source>
        <dbReference type="ARBA" id="ARBA00008791"/>
    </source>
</evidence>
<dbReference type="AlphaFoldDB" id="A0A7V6DNY5"/>
<sequence length="284" mass="30273">MAHVVFPHLKKLLVCTDGSPASEGAVNAAIKLETLTAARVCLLGVINSPEIFGNIPEIPEVVAALQEQALQRLEEYQKRAASAGATLQTAVVTGVTVADAILDEAAARKPDWLIMGRKGHTGLDRLLMGSVTKQVIGRSPCPVLVVPREAALDFKKILIAHDGSVFGEAAWRQTILLAEKADAEVIAVSVARDKSRQADCQITLQHLEASAERHGIRLQAFCLEGRPFEQIIRAAGDERVDLLVLGSHGRSGLARLLMGSVAERVTATVNSPVLVVKLPKEAAA</sequence>
<dbReference type="InterPro" id="IPR014729">
    <property type="entry name" value="Rossmann-like_a/b/a_fold"/>
</dbReference>
<feature type="domain" description="UspA" evidence="2">
    <location>
        <begin position="10"/>
        <end position="147"/>
    </location>
</feature>
<feature type="domain" description="UspA" evidence="2">
    <location>
        <begin position="154"/>
        <end position="277"/>
    </location>
</feature>
<name>A0A7V6DNY5_9BACT</name>
<accession>A0A7V6DNY5</accession>
<dbReference type="SUPFAM" id="SSF52402">
    <property type="entry name" value="Adenine nucleotide alpha hydrolases-like"/>
    <property type="match status" value="2"/>
</dbReference>
<dbReference type="CDD" id="cd00293">
    <property type="entry name" value="USP-like"/>
    <property type="match status" value="2"/>
</dbReference>
<protein>
    <submittedName>
        <fullName evidence="3">Universal stress protein</fullName>
    </submittedName>
</protein>
<dbReference type="InterPro" id="IPR006016">
    <property type="entry name" value="UspA"/>
</dbReference>
<dbReference type="PANTHER" id="PTHR46268">
    <property type="entry name" value="STRESS RESPONSE PROTEIN NHAX"/>
    <property type="match status" value="1"/>
</dbReference>
<dbReference type="EMBL" id="DTGR01000043">
    <property type="protein sequence ID" value="HHS28619.1"/>
    <property type="molecule type" value="Genomic_DNA"/>
</dbReference>
<evidence type="ECO:0000259" key="2">
    <source>
        <dbReference type="Pfam" id="PF00582"/>
    </source>
</evidence>
<gene>
    <name evidence="3" type="ORF">ENV52_02825</name>
</gene>
<dbReference type="PRINTS" id="PR01438">
    <property type="entry name" value="UNVRSLSTRESS"/>
</dbReference>
<comment type="caution">
    <text evidence="3">The sequence shown here is derived from an EMBL/GenBank/DDBJ whole genome shotgun (WGS) entry which is preliminary data.</text>
</comment>
<dbReference type="InterPro" id="IPR006015">
    <property type="entry name" value="Universal_stress_UspA"/>
</dbReference>
<dbReference type="Gene3D" id="3.40.50.620">
    <property type="entry name" value="HUPs"/>
    <property type="match status" value="2"/>
</dbReference>
<reference evidence="3" key="1">
    <citation type="journal article" date="2020" name="mSystems">
        <title>Genome- and Community-Level Interaction Insights into Carbon Utilization and Element Cycling Functions of Hydrothermarchaeota in Hydrothermal Sediment.</title>
        <authorList>
            <person name="Zhou Z."/>
            <person name="Liu Y."/>
            <person name="Xu W."/>
            <person name="Pan J."/>
            <person name="Luo Z.H."/>
            <person name="Li M."/>
        </authorList>
    </citation>
    <scope>NUCLEOTIDE SEQUENCE [LARGE SCALE GENOMIC DNA]</scope>
    <source>
        <strain evidence="3">SpSt-767</strain>
    </source>
</reference>
<organism evidence="3">
    <name type="scientific">Desulfobacca acetoxidans</name>
    <dbReference type="NCBI Taxonomy" id="60893"/>
    <lineage>
        <taxon>Bacteria</taxon>
        <taxon>Pseudomonadati</taxon>
        <taxon>Thermodesulfobacteriota</taxon>
        <taxon>Desulfobaccia</taxon>
        <taxon>Desulfobaccales</taxon>
        <taxon>Desulfobaccaceae</taxon>
        <taxon>Desulfobacca</taxon>
    </lineage>
</organism>
<evidence type="ECO:0000313" key="3">
    <source>
        <dbReference type="EMBL" id="HHS28619.1"/>
    </source>
</evidence>